<organism evidence="3">
    <name type="scientific">marine metagenome</name>
    <dbReference type="NCBI Taxonomy" id="408172"/>
    <lineage>
        <taxon>unclassified sequences</taxon>
        <taxon>metagenomes</taxon>
        <taxon>ecological metagenomes</taxon>
    </lineage>
</organism>
<keyword evidence="1" id="KW-1133">Transmembrane helix</keyword>
<protein>
    <recommendedName>
        <fullName evidence="2">Cytochrome c7-like domain-containing protein</fullName>
    </recommendedName>
</protein>
<evidence type="ECO:0000313" key="3">
    <source>
        <dbReference type="EMBL" id="SVA31697.1"/>
    </source>
</evidence>
<dbReference type="AlphaFoldDB" id="A0A381UWF9"/>
<evidence type="ECO:0000256" key="1">
    <source>
        <dbReference type="SAM" id="Phobius"/>
    </source>
</evidence>
<feature type="transmembrane region" description="Helical" evidence="1">
    <location>
        <begin position="20"/>
        <end position="45"/>
    </location>
</feature>
<keyword evidence="1" id="KW-0812">Transmembrane</keyword>
<dbReference type="InterPro" id="IPR029467">
    <property type="entry name" value="Cyt_c7-like"/>
</dbReference>
<dbReference type="PANTHER" id="PTHR39425:SF1">
    <property type="entry name" value="CYTOCHROME C7-LIKE DOMAIN-CONTAINING PROTEIN"/>
    <property type="match status" value="1"/>
</dbReference>
<dbReference type="Gene3D" id="3.90.10.10">
    <property type="entry name" value="Cytochrome C3"/>
    <property type="match status" value="2"/>
</dbReference>
<dbReference type="EMBL" id="UINC01007151">
    <property type="protein sequence ID" value="SVA31697.1"/>
    <property type="molecule type" value="Genomic_DNA"/>
</dbReference>
<reference evidence="3" key="1">
    <citation type="submission" date="2018-05" db="EMBL/GenBank/DDBJ databases">
        <authorList>
            <person name="Lanie J.A."/>
            <person name="Ng W.-L."/>
            <person name="Kazmierczak K.M."/>
            <person name="Andrzejewski T.M."/>
            <person name="Davidsen T.M."/>
            <person name="Wayne K.J."/>
            <person name="Tettelin H."/>
            <person name="Glass J.I."/>
            <person name="Rusch D."/>
            <person name="Podicherti R."/>
            <person name="Tsui H.-C.T."/>
            <person name="Winkler M.E."/>
        </authorList>
    </citation>
    <scope>NUCLEOTIDE SEQUENCE</scope>
</reference>
<sequence>MIPGDFQPKRPTTGQLVKLGILGTFGLGVFVAVVLVLTFVLSAWLDRPLIFGDSGFRSGPDQPIAFPHKTHVQELGMDCTFCHRNVQKAAAASVPATGLCMTCHSAVGDGLSEIEKMRSLYEDGRSIQWVRVHRVPDHVHFVHEAHIRYFSDSEGIEPSQVCQKCHGDVGEMEKVRQVETLKMGNCVSCHKENAAPTDCTTCHY</sequence>
<accession>A0A381UWF9</accession>
<dbReference type="PANTHER" id="PTHR39425">
    <property type="entry name" value="LIPOPROTEIN CYTOCHROME C"/>
    <property type="match status" value="1"/>
</dbReference>
<keyword evidence="1" id="KW-0472">Membrane</keyword>
<dbReference type="Pfam" id="PF14522">
    <property type="entry name" value="Cytochrome_C7"/>
    <property type="match status" value="1"/>
</dbReference>
<feature type="domain" description="Cytochrome c7-like" evidence="2">
    <location>
        <begin position="65"/>
        <end position="106"/>
    </location>
</feature>
<gene>
    <name evidence="3" type="ORF">METZ01_LOCUS84551</name>
</gene>
<evidence type="ECO:0000259" key="2">
    <source>
        <dbReference type="Pfam" id="PF14522"/>
    </source>
</evidence>
<dbReference type="CDD" id="cd08168">
    <property type="entry name" value="Cytochrom_C3"/>
    <property type="match status" value="1"/>
</dbReference>
<dbReference type="SUPFAM" id="SSF48695">
    <property type="entry name" value="Multiheme cytochromes"/>
    <property type="match status" value="1"/>
</dbReference>
<name>A0A381UWF9_9ZZZZ</name>
<proteinExistence type="predicted"/>
<dbReference type="InterPro" id="IPR036280">
    <property type="entry name" value="Multihaem_cyt_sf"/>
</dbReference>